<evidence type="ECO:0000259" key="22">
    <source>
        <dbReference type="PROSITE" id="PS50894"/>
    </source>
</evidence>
<comment type="subcellular location">
    <subcellularLocation>
        <location evidence="11">Cell inner membrane</location>
        <topology evidence="11">Multi-pass membrane protein</topology>
    </subcellularLocation>
    <subcellularLocation>
        <location evidence="2">Cell membrane</location>
        <topology evidence="2">Multi-pass membrane protein</topology>
    </subcellularLocation>
</comment>
<dbReference type="CDD" id="cd00088">
    <property type="entry name" value="HPT"/>
    <property type="match status" value="1"/>
</dbReference>
<dbReference type="SMART" id="SM00073">
    <property type="entry name" value="HPT"/>
    <property type="match status" value="1"/>
</dbReference>
<evidence type="ECO:0000256" key="7">
    <source>
        <dbReference type="ARBA" id="ARBA00022840"/>
    </source>
</evidence>
<dbReference type="AlphaFoldDB" id="A0A8I2B1K9"/>
<dbReference type="InterPro" id="IPR004358">
    <property type="entry name" value="Sig_transdc_His_kin-like_C"/>
</dbReference>
<dbReference type="Pfam" id="PF02518">
    <property type="entry name" value="HATPase_c"/>
    <property type="match status" value="1"/>
</dbReference>
<feature type="modified residue" description="4-aspartylphosphate" evidence="12 14">
    <location>
        <position position="579"/>
    </location>
</feature>
<evidence type="ECO:0000256" key="6">
    <source>
        <dbReference type="ARBA" id="ARBA00022741"/>
    </source>
</evidence>
<proteinExistence type="predicted"/>
<evidence type="ECO:0000313" key="24">
    <source>
        <dbReference type="Proteomes" id="UP000664658"/>
    </source>
</evidence>
<feature type="transmembrane region" description="Helical" evidence="17">
    <location>
        <begin position="58"/>
        <end position="77"/>
    </location>
</feature>
<dbReference type="SMART" id="SM00388">
    <property type="entry name" value="HisKA"/>
    <property type="match status" value="1"/>
</dbReference>
<reference evidence="23" key="1">
    <citation type="submission" date="2021-03" db="EMBL/GenBank/DDBJ databases">
        <title>Plesiomonas shigelloides zfcc0051, isolated from zebrafish feces.</title>
        <authorList>
            <person name="Vanderhoek Z."/>
            <person name="Gaulke C."/>
        </authorList>
    </citation>
    <scope>NUCLEOTIDE SEQUENCE</scope>
    <source>
        <strain evidence="23">Zfcc0051</strain>
    </source>
</reference>
<evidence type="ECO:0000256" key="4">
    <source>
        <dbReference type="ARBA" id="ARBA00022553"/>
    </source>
</evidence>
<dbReference type="PIRSF" id="PIRSF003182">
    <property type="entry name" value="ArcB"/>
    <property type="match status" value="1"/>
</dbReference>
<evidence type="ECO:0000256" key="8">
    <source>
        <dbReference type="ARBA" id="ARBA00022989"/>
    </source>
</evidence>
<dbReference type="InterPro" id="IPR027460">
    <property type="entry name" value="ArcB_TM_sf"/>
</dbReference>
<dbReference type="PRINTS" id="PR00344">
    <property type="entry name" value="BCTRLSENSOR"/>
</dbReference>
<feature type="domain" description="Response regulatory" evidence="19">
    <location>
        <begin position="530"/>
        <end position="644"/>
    </location>
</feature>
<dbReference type="InterPro" id="IPR040642">
    <property type="entry name" value="HKR_ArcB_TM"/>
</dbReference>
<dbReference type="NCBIfam" id="TIGR00229">
    <property type="entry name" value="sensory_box"/>
    <property type="match status" value="1"/>
</dbReference>
<keyword evidence="15" id="KW-0175">Coiled coil</keyword>
<dbReference type="Pfam" id="PF00512">
    <property type="entry name" value="HisKA"/>
    <property type="match status" value="1"/>
</dbReference>
<feature type="domain" description="HPt" evidence="22">
    <location>
        <begin position="686"/>
        <end position="779"/>
    </location>
</feature>
<dbReference type="CDD" id="cd17546">
    <property type="entry name" value="REC_hyHK_CKI1_RcsC-like"/>
    <property type="match status" value="1"/>
</dbReference>
<accession>A0A8I2B1K9</accession>
<dbReference type="NCBIfam" id="NF008302">
    <property type="entry name" value="PRK11091.1"/>
    <property type="match status" value="1"/>
</dbReference>
<dbReference type="FunFam" id="3.30.565.10:FF:000010">
    <property type="entry name" value="Sensor histidine kinase RcsC"/>
    <property type="match status" value="1"/>
</dbReference>
<dbReference type="InterPro" id="IPR036097">
    <property type="entry name" value="HisK_dim/P_sf"/>
</dbReference>
<dbReference type="PANTHER" id="PTHR45339:SF1">
    <property type="entry name" value="HYBRID SIGNAL TRANSDUCTION HISTIDINE KINASE J"/>
    <property type="match status" value="1"/>
</dbReference>
<keyword evidence="9 11" id="KW-0902">Two-component regulatory system</keyword>
<organism evidence="23 24">
    <name type="scientific">Plesiomonas shigelloides</name>
    <name type="common">Aeromonas shigelloides</name>
    <dbReference type="NCBI Taxonomy" id="703"/>
    <lineage>
        <taxon>Bacteria</taxon>
        <taxon>Pseudomonadati</taxon>
        <taxon>Pseudomonadota</taxon>
        <taxon>Gammaproteobacteria</taxon>
        <taxon>Enterobacterales</taxon>
        <taxon>Enterobacteriaceae</taxon>
        <taxon>Plesiomonas</taxon>
    </lineage>
</organism>
<dbReference type="PROSITE" id="PS50112">
    <property type="entry name" value="PAS"/>
    <property type="match status" value="1"/>
</dbReference>
<evidence type="ECO:0000259" key="19">
    <source>
        <dbReference type="PROSITE" id="PS50110"/>
    </source>
</evidence>
<dbReference type="SMART" id="SM00091">
    <property type="entry name" value="PAS"/>
    <property type="match status" value="1"/>
</dbReference>
<dbReference type="Pfam" id="PF00989">
    <property type="entry name" value="PAS"/>
    <property type="match status" value="1"/>
</dbReference>
<keyword evidence="11 23" id="KW-0418">Kinase</keyword>
<dbReference type="InterPro" id="IPR000700">
    <property type="entry name" value="PAS-assoc_C"/>
</dbReference>
<dbReference type="EC" id="2.7.13.3" evidence="11"/>
<keyword evidence="10 11" id="KW-0472">Membrane</keyword>
<dbReference type="PROSITE" id="PS50110">
    <property type="entry name" value="RESPONSE_REGULATORY"/>
    <property type="match status" value="1"/>
</dbReference>
<dbReference type="SUPFAM" id="SSF55785">
    <property type="entry name" value="PYP-like sensor domain (PAS domain)"/>
    <property type="match status" value="1"/>
</dbReference>
<keyword evidence="11" id="KW-0997">Cell inner membrane</keyword>
<dbReference type="Pfam" id="PF18415">
    <property type="entry name" value="HKR_ArcB_TM"/>
    <property type="match status" value="1"/>
</dbReference>
<feature type="domain" description="Histidine kinase" evidence="18">
    <location>
        <begin position="289"/>
        <end position="510"/>
    </location>
</feature>
<evidence type="ECO:0000256" key="11">
    <source>
        <dbReference type="PIRNR" id="PIRNR003182"/>
    </source>
</evidence>
<dbReference type="SMART" id="SM00448">
    <property type="entry name" value="REC"/>
    <property type="match status" value="1"/>
</dbReference>
<evidence type="ECO:0000256" key="17">
    <source>
        <dbReference type="SAM" id="Phobius"/>
    </source>
</evidence>
<feature type="transmembrane region" description="Helical" evidence="17">
    <location>
        <begin position="20"/>
        <end position="46"/>
    </location>
</feature>
<sequence>MNRIKLLAQYYVDLMVKLGIVRFSLLLATALVALALLVQIGVTLFLQGQVHGIDVVRSVFFGLLITPWAVYFLSVVVEQQEESRQRLSALVSKLEEMRARDLQLNAQLQEKIQQLSLENEERCKAEHARQLAIEDLENEVFEREQAQIQLAQQSALLRSFLDASPDLVYYRNENGQFSGCNRAMELLTGKSEKQLIGLTAWEVYSKDIAAKVVETDTNVFQHNMPLTYELWLDYPDGRKACFELRKVPFYDRNGVRCGLMGFGRDITERKRYQEAQEKASRDKTTFISTISHELRTPLNGIVGLSRILLDTELSPEQQKYLKTIHLSAITLGHIFNDIIDMDKLDRRRLDVAAKPVDFTGLLSDLENLSGLQAEQKGLKFQLIRHEPLPDCIEADGTRLRQILWNLVGNAMKFTREGGVTVSVHAERDAAQTRLSFAVQDTGIGIPAAELDKIFAMYYQVKGQDGRLNPTGTGIGLAVSRKLAQMMGGDIQVTSEEGKGTCFTLTVSVRELAAAQPEDAPVAECVQRPLHILLVEDIELNVIVARSVLQKLGHTLDVAMTGADAFSLFDPSRYDLVLLDIQLPDMTGFDIARRWRETYTQLPPLVALTANVLKDKSEYLIGGMDDALSKPLSVQALQAMLQRQLPQPAELPVSAPQPTPAADDKAAPAPSALLDLTMLEQYLELVGPTLMLSNLDLFEKVMPDYLAILDSNMTAKDQKGIVSEAHKIKGAAGSVGLKHIQQLAQQAQSPDLPAWWDNVADWVDEIHREWRNDVQLLRGWLQSQTPAEQGKKPR</sequence>
<dbReference type="RefSeq" id="WP_152139882.1">
    <property type="nucleotide sequence ID" value="NZ_JAFNAA010000005.1"/>
</dbReference>
<keyword evidence="7 11" id="KW-0067">ATP-binding</keyword>
<dbReference type="InterPro" id="IPR003661">
    <property type="entry name" value="HisK_dim/P_dom"/>
</dbReference>
<comment type="catalytic activity">
    <reaction evidence="1 11">
        <text>ATP + protein L-histidine = ADP + protein N-phospho-L-histidine.</text>
        <dbReference type="EC" id="2.7.13.3"/>
    </reaction>
</comment>
<name>A0A8I2B1K9_PLESH</name>
<dbReference type="SUPFAM" id="SSF55874">
    <property type="entry name" value="ATPase domain of HSP90 chaperone/DNA topoisomerase II/histidine kinase"/>
    <property type="match status" value="1"/>
</dbReference>
<evidence type="ECO:0000259" key="20">
    <source>
        <dbReference type="PROSITE" id="PS50112"/>
    </source>
</evidence>
<dbReference type="SUPFAM" id="SSF47384">
    <property type="entry name" value="Homodimeric domain of signal transducing histidine kinase"/>
    <property type="match status" value="1"/>
</dbReference>
<dbReference type="PROSITE" id="PS50113">
    <property type="entry name" value="PAC"/>
    <property type="match status" value="1"/>
</dbReference>
<keyword evidence="6 11" id="KW-0547">Nucleotide-binding</keyword>
<dbReference type="InterPro" id="IPR035965">
    <property type="entry name" value="PAS-like_dom_sf"/>
</dbReference>
<keyword evidence="5 17" id="KW-0812">Transmembrane</keyword>
<dbReference type="Proteomes" id="UP000664658">
    <property type="component" value="Unassembled WGS sequence"/>
</dbReference>
<dbReference type="GO" id="GO:0006355">
    <property type="term" value="P:regulation of DNA-templated transcription"/>
    <property type="evidence" value="ECO:0007669"/>
    <property type="project" value="InterPro"/>
</dbReference>
<keyword evidence="11" id="KW-0804">Transcription</keyword>
<comment type="caution">
    <text evidence="23">The sequence shown here is derived from an EMBL/GenBank/DDBJ whole genome shotgun (WGS) entry which is preliminary data.</text>
</comment>
<evidence type="ECO:0000256" key="16">
    <source>
        <dbReference type="SAM" id="MobiDB-lite"/>
    </source>
</evidence>
<keyword evidence="11" id="KW-0808">Transferase</keyword>
<dbReference type="InterPro" id="IPR001789">
    <property type="entry name" value="Sig_transdc_resp-reg_receiver"/>
</dbReference>
<dbReference type="Gene3D" id="1.20.120.160">
    <property type="entry name" value="HPT domain"/>
    <property type="match status" value="1"/>
</dbReference>
<evidence type="ECO:0000256" key="14">
    <source>
        <dbReference type="PROSITE-ProRule" id="PRU00169"/>
    </source>
</evidence>
<comment type="PTM">
    <text evidence="12">Activation requires a sequential transfer of a phosphate group from a His in the primary transmitter domain, to an Asp in the receiver domain and to a His in the secondary transmitter domain.</text>
</comment>
<dbReference type="CDD" id="cd00082">
    <property type="entry name" value="HisKA"/>
    <property type="match status" value="1"/>
</dbReference>
<evidence type="ECO:0000256" key="5">
    <source>
        <dbReference type="ARBA" id="ARBA00022692"/>
    </source>
</evidence>
<evidence type="ECO:0000256" key="15">
    <source>
        <dbReference type="SAM" id="Coils"/>
    </source>
</evidence>
<keyword evidence="3 11" id="KW-1003">Cell membrane</keyword>
<dbReference type="InterPro" id="IPR013767">
    <property type="entry name" value="PAS_fold"/>
</dbReference>
<evidence type="ECO:0000256" key="3">
    <source>
        <dbReference type="ARBA" id="ARBA00022475"/>
    </source>
</evidence>
<evidence type="ECO:0000256" key="9">
    <source>
        <dbReference type="ARBA" id="ARBA00023012"/>
    </source>
</evidence>
<dbReference type="Gene3D" id="3.40.50.2300">
    <property type="match status" value="1"/>
</dbReference>
<gene>
    <name evidence="23" type="primary">arcB</name>
    <name evidence="23" type="ORF">J2R62_06730</name>
</gene>
<feature type="coiled-coil region" evidence="15">
    <location>
        <begin position="77"/>
        <end position="125"/>
    </location>
</feature>
<dbReference type="InterPro" id="IPR008207">
    <property type="entry name" value="Sig_transdc_His_kin_Hpt_dom"/>
</dbReference>
<dbReference type="EMBL" id="JAFNAA010000005">
    <property type="protein sequence ID" value="MBO1107919.1"/>
    <property type="molecule type" value="Genomic_DNA"/>
</dbReference>
<dbReference type="CDD" id="cd00130">
    <property type="entry name" value="PAS"/>
    <property type="match status" value="1"/>
</dbReference>
<dbReference type="PROSITE" id="PS50109">
    <property type="entry name" value="HIS_KIN"/>
    <property type="match status" value="1"/>
</dbReference>
<evidence type="ECO:0000259" key="18">
    <source>
        <dbReference type="PROSITE" id="PS50109"/>
    </source>
</evidence>
<dbReference type="SUPFAM" id="SSF52172">
    <property type="entry name" value="CheY-like"/>
    <property type="match status" value="1"/>
</dbReference>
<evidence type="ECO:0000256" key="2">
    <source>
        <dbReference type="ARBA" id="ARBA00004651"/>
    </source>
</evidence>
<dbReference type="Pfam" id="PF00072">
    <property type="entry name" value="Response_reg"/>
    <property type="match status" value="1"/>
</dbReference>
<dbReference type="SMART" id="SM00387">
    <property type="entry name" value="HATPase_c"/>
    <property type="match status" value="1"/>
</dbReference>
<feature type="domain" description="PAS" evidence="20">
    <location>
        <begin position="153"/>
        <end position="223"/>
    </location>
</feature>
<dbReference type="CDD" id="cd16922">
    <property type="entry name" value="HATPase_EvgS-ArcB-TorS-like"/>
    <property type="match status" value="1"/>
</dbReference>
<dbReference type="InterPro" id="IPR000014">
    <property type="entry name" value="PAS"/>
</dbReference>
<dbReference type="InterPro" id="IPR036890">
    <property type="entry name" value="HATPase_C_sf"/>
</dbReference>
<dbReference type="PROSITE" id="PS50894">
    <property type="entry name" value="HPT"/>
    <property type="match status" value="1"/>
</dbReference>
<feature type="domain" description="PAC" evidence="21">
    <location>
        <begin position="226"/>
        <end position="278"/>
    </location>
</feature>
<evidence type="ECO:0000256" key="12">
    <source>
        <dbReference type="PIRSR" id="PIRSR003182-50"/>
    </source>
</evidence>
<dbReference type="InterPro" id="IPR036641">
    <property type="entry name" value="HPT_dom_sf"/>
</dbReference>
<dbReference type="InterPro" id="IPR003594">
    <property type="entry name" value="HATPase_dom"/>
</dbReference>
<evidence type="ECO:0000259" key="21">
    <source>
        <dbReference type="PROSITE" id="PS50113"/>
    </source>
</evidence>
<dbReference type="Gene3D" id="3.30.450.20">
    <property type="entry name" value="PAS domain"/>
    <property type="match status" value="1"/>
</dbReference>
<protein>
    <recommendedName>
        <fullName evidence="11">Aerobic respiration control sensor protein</fullName>
        <ecNumber evidence="11">2.7.13.3</ecNumber>
    </recommendedName>
</protein>
<evidence type="ECO:0000313" key="23">
    <source>
        <dbReference type="EMBL" id="MBO1107919.1"/>
    </source>
</evidence>
<keyword evidence="8 17" id="KW-1133">Transmembrane helix</keyword>
<dbReference type="PANTHER" id="PTHR45339">
    <property type="entry name" value="HYBRID SIGNAL TRANSDUCTION HISTIDINE KINASE J"/>
    <property type="match status" value="1"/>
</dbReference>
<feature type="region of interest" description="Disordered" evidence="16">
    <location>
        <begin position="646"/>
        <end position="666"/>
    </location>
</feature>
<feature type="modified residue" description="Phosphohistidine" evidence="12 13">
    <location>
        <position position="725"/>
    </location>
</feature>
<dbReference type="Gene3D" id="1.10.287.130">
    <property type="match status" value="1"/>
</dbReference>
<evidence type="ECO:0000256" key="13">
    <source>
        <dbReference type="PROSITE-ProRule" id="PRU00110"/>
    </source>
</evidence>
<dbReference type="Gene3D" id="1.10.287.970">
    <property type="entry name" value="His Kinase A (phosphoacceptor) domain"/>
    <property type="match status" value="1"/>
</dbReference>
<dbReference type="GO" id="GO:0000155">
    <property type="term" value="F:phosphorelay sensor kinase activity"/>
    <property type="evidence" value="ECO:0007669"/>
    <property type="project" value="UniProtKB-UniRule"/>
</dbReference>
<evidence type="ECO:0000256" key="1">
    <source>
        <dbReference type="ARBA" id="ARBA00000085"/>
    </source>
</evidence>
<dbReference type="SUPFAM" id="SSF47226">
    <property type="entry name" value="Histidine-containing phosphotransfer domain, HPT domain"/>
    <property type="match status" value="1"/>
</dbReference>
<evidence type="ECO:0000256" key="10">
    <source>
        <dbReference type="ARBA" id="ARBA00023136"/>
    </source>
</evidence>
<dbReference type="InterPro" id="IPR014409">
    <property type="entry name" value="Sig_transdc_His_kin_hyb_ArcB"/>
</dbReference>
<dbReference type="GO" id="GO:0005524">
    <property type="term" value="F:ATP binding"/>
    <property type="evidence" value="ECO:0007669"/>
    <property type="project" value="UniProtKB-UniRule"/>
</dbReference>
<dbReference type="Pfam" id="PF01627">
    <property type="entry name" value="Hpt"/>
    <property type="match status" value="1"/>
</dbReference>
<feature type="modified residue" description="Phosphohistidine; by autocatalysis" evidence="12">
    <location>
        <position position="292"/>
    </location>
</feature>
<keyword evidence="11" id="KW-0805">Transcription regulation</keyword>
<dbReference type="InterPro" id="IPR005467">
    <property type="entry name" value="His_kinase_dom"/>
</dbReference>
<dbReference type="GO" id="GO:0005886">
    <property type="term" value="C:plasma membrane"/>
    <property type="evidence" value="ECO:0007669"/>
    <property type="project" value="UniProtKB-SubCell"/>
</dbReference>
<dbReference type="Gene3D" id="3.30.565.10">
    <property type="entry name" value="Histidine kinase-like ATPase, C-terminal domain"/>
    <property type="match status" value="1"/>
</dbReference>
<keyword evidence="4 12" id="KW-0597">Phosphoprotein</keyword>
<dbReference type="InterPro" id="IPR011006">
    <property type="entry name" value="CheY-like_superfamily"/>
</dbReference>